<dbReference type="GeneID" id="63800645"/>
<dbReference type="RefSeq" id="XP_040747403.1">
    <property type="nucleotide sequence ID" value="XM_040883997.1"/>
</dbReference>
<dbReference type="InterPro" id="IPR014729">
    <property type="entry name" value="Rossmann-like_a/b/a_fold"/>
</dbReference>
<dbReference type="Pfam" id="PF00582">
    <property type="entry name" value="Usp"/>
    <property type="match status" value="1"/>
</dbReference>
<dbReference type="CDD" id="cd23659">
    <property type="entry name" value="USP_At3g01520-like"/>
    <property type="match status" value="1"/>
</dbReference>
<gene>
    <name evidence="2" type="ORF">DL89DRAFT_202430</name>
</gene>
<dbReference type="EMBL" id="MCFD01000001">
    <property type="protein sequence ID" value="ORX74192.1"/>
    <property type="molecule type" value="Genomic_DNA"/>
</dbReference>
<dbReference type="AlphaFoldDB" id="A0A1Y1WL25"/>
<dbReference type="STRING" id="61395.A0A1Y1WL25"/>
<feature type="domain" description="UspA" evidence="1">
    <location>
        <begin position="4"/>
        <end position="139"/>
    </location>
</feature>
<dbReference type="Proteomes" id="UP000193922">
    <property type="component" value="Unassembled WGS sequence"/>
</dbReference>
<feature type="non-terminal residue" evidence="2">
    <location>
        <position position="1"/>
    </location>
</feature>
<evidence type="ECO:0000259" key="1">
    <source>
        <dbReference type="Pfam" id="PF00582"/>
    </source>
</evidence>
<dbReference type="Gene3D" id="3.40.50.620">
    <property type="entry name" value="HUPs"/>
    <property type="match status" value="1"/>
</dbReference>
<proteinExistence type="predicted"/>
<keyword evidence="3" id="KW-1185">Reference proteome</keyword>
<comment type="caution">
    <text evidence="2">The sequence shown here is derived from an EMBL/GenBank/DDBJ whole genome shotgun (WGS) entry which is preliminary data.</text>
</comment>
<name>A0A1Y1WL25_9FUNG</name>
<accession>A0A1Y1WL25</accession>
<feature type="non-terminal residue" evidence="2">
    <location>
        <position position="139"/>
    </location>
</feature>
<dbReference type="PANTHER" id="PTHR31964">
    <property type="entry name" value="ADENINE NUCLEOTIDE ALPHA HYDROLASES-LIKE SUPERFAMILY PROTEIN"/>
    <property type="match status" value="1"/>
</dbReference>
<dbReference type="OrthoDB" id="843225at2759"/>
<dbReference type="SUPFAM" id="SSF52402">
    <property type="entry name" value="Adenine nucleotide alpha hydrolases-like"/>
    <property type="match status" value="1"/>
</dbReference>
<dbReference type="PANTHER" id="PTHR31964:SF113">
    <property type="entry name" value="USPA DOMAIN-CONTAINING PROTEIN"/>
    <property type="match status" value="1"/>
</dbReference>
<reference evidence="2 3" key="1">
    <citation type="submission" date="2016-07" db="EMBL/GenBank/DDBJ databases">
        <title>Pervasive Adenine N6-methylation of Active Genes in Fungi.</title>
        <authorList>
            <consortium name="DOE Joint Genome Institute"/>
            <person name="Mondo S.J."/>
            <person name="Dannebaum R.O."/>
            <person name="Kuo R.C."/>
            <person name="Labutti K."/>
            <person name="Haridas S."/>
            <person name="Kuo A."/>
            <person name="Salamov A."/>
            <person name="Ahrendt S.R."/>
            <person name="Lipzen A."/>
            <person name="Sullivan W."/>
            <person name="Andreopoulos W.B."/>
            <person name="Clum A."/>
            <person name="Lindquist E."/>
            <person name="Daum C."/>
            <person name="Ramamoorthy G.K."/>
            <person name="Gryganskyi A."/>
            <person name="Culley D."/>
            <person name="Magnuson J.K."/>
            <person name="James T.Y."/>
            <person name="O'Malley M.A."/>
            <person name="Stajich J.E."/>
            <person name="Spatafora J.W."/>
            <person name="Visel A."/>
            <person name="Grigoriev I.V."/>
        </authorList>
    </citation>
    <scope>NUCLEOTIDE SEQUENCE [LARGE SCALE GENOMIC DNA]</scope>
    <source>
        <strain evidence="2 3">ATCC 12442</strain>
    </source>
</reference>
<organism evidence="2 3">
    <name type="scientific">Linderina pennispora</name>
    <dbReference type="NCBI Taxonomy" id="61395"/>
    <lineage>
        <taxon>Eukaryota</taxon>
        <taxon>Fungi</taxon>
        <taxon>Fungi incertae sedis</taxon>
        <taxon>Zoopagomycota</taxon>
        <taxon>Kickxellomycotina</taxon>
        <taxon>Kickxellomycetes</taxon>
        <taxon>Kickxellales</taxon>
        <taxon>Kickxellaceae</taxon>
        <taxon>Linderina</taxon>
    </lineage>
</organism>
<protein>
    <recommendedName>
        <fullName evidence="1">UspA domain-containing protein</fullName>
    </recommendedName>
</protein>
<dbReference type="InterPro" id="IPR006016">
    <property type="entry name" value="UspA"/>
</dbReference>
<evidence type="ECO:0000313" key="2">
    <source>
        <dbReference type="EMBL" id="ORX74192.1"/>
    </source>
</evidence>
<evidence type="ECO:0000313" key="3">
    <source>
        <dbReference type="Proteomes" id="UP000193922"/>
    </source>
</evidence>
<sequence length="139" mass="15403">RFVAIAIKDSPQTIDIIEWAIRQALVPGRDKVVLINVRPAVNGLIGDLVSSNSDKEVAEREKSHELLKKYASIIKAEGYPIKGVSIRSVDIRGELVRKLMELKCDVLIMGRNASKSMKGRFIGCKVNYLIENSPCPVTV</sequence>